<dbReference type="Proteomes" id="UP001501676">
    <property type="component" value="Unassembled WGS sequence"/>
</dbReference>
<dbReference type="EMBL" id="BAAAYN010000028">
    <property type="protein sequence ID" value="GAA3390426.1"/>
    <property type="molecule type" value="Genomic_DNA"/>
</dbReference>
<gene>
    <name evidence="2" type="ORF">GCM10020369_44330</name>
</gene>
<accession>A0ABP6T0Z0</accession>
<sequence length="74" mass="7363">MARARVLVAGAALISLANSVTVPFLAIYLRTTLEVSISAVGLLLGCAVLFAIAGGFLAGALSDALGQYLAINAG</sequence>
<keyword evidence="3" id="KW-1185">Reference proteome</keyword>
<evidence type="ECO:0000313" key="3">
    <source>
        <dbReference type="Proteomes" id="UP001501676"/>
    </source>
</evidence>
<keyword evidence="1" id="KW-0812">Transmembrane</keyword>
<dbReference type="InterPro" id="IPR036259">
    <property type="entry name" value="MFS_trans_sf"/>
</dbReference>
<dbReference type="SUPFAM" id="SSF103473">
    <property type="entry name" value="MFS general substrate transporter"/>
    <property type="match status" value="1"/>
</dbReference>
<feature type="transmembrane region" description="Helical" evidence="1">
    <location>
        <begin position="35"/>
        <end position="61"/>
    </location>
</feature>
<name>A0ABP6T0Z0_9ACTN</name>
<protein>
    <recommendedName>
        <fullName evidence="4">MFS transporter</fullName>
    </recommendedName>
</protein>
<keyword evidence="1" id="KW-0472">Membrane</keyword>
<dbReference type="Gene3D" id="1.20.1250.20">
    <property type="entry name" value="MFS general substrate transporter like domains"/>
    <property type="match status" value="1"/>
</dbReference>
<evidence type="ECO:0008006" key="4">
    <source>
        <dbReference type="Google" id="ProtNLM"/>
    </source>
</evidence>
<keyword evidence="1" id="KW-1133">Transmembrane helix</keyword>
<proteinExistence type="predicted"/>
<comment type="caution">
    <text evidence="2">The sequence shown here is derived from an EMBL/GenBank/DDBJ whole genome shotgun (WGS) entry which is preliminary data.</text>
</comment>
<evidence type="ECO:0000256" key="1">
    <source>
        <dbReference type="SAM" id="Phobius"/>
    </source>
</evidence>
<reference evidence="3" key="1">
    <citation type="journal article" date="2019" name="Int. J. Syst. Evol. Microbiol.">
        <title>The Global Catalogue of Microorganisms (GCM) 10K type strain sequencing project: providing services to taxonomists for standard genome sequencing and annotation.</title>
        <authorList>
            <consortium name="The Broad Institute Genomics Platform"/>
            <consortium name="The Broad Institute Genome Sequencing Center for Infectious Disease"/>
            <person name="Wu L."/>
            <person name="Ma J."/>
        </authorList>
    </citation>
    <scope>NUCLEOTIDE SEQUENCE [LARGE SCALE GENOMIC DNA]</scope>
    <source>
        <strain evidence="3">JCM 9458</strain>
    </source>
</reference>
<evidence type="ECO:0000313" key="2">
    <source>
        <dbReference type="EMBL" id="GAA3390426.1"/>
    </source>
</evidence>
<organism evidence="2 3">
    <name type="scientific">Cryptosporangium minutisporangium</name>
    <dbReference type="NCBI Taxonomy" id="113569"/>
    <lineage>
        <taxon>Bacteria</taxon>
        <taxon>Bacillati</taxon>
        <taxon>Actinomycetota</taxon>
        <taxon>Actinomycetes</taxon>
        <taxon>Cryptosporangiales</taxon>
        <taxon>Cryptosporangiaceae</taxon>
        <taxon>Cryptosporangium</taxon>
    </lineage>
</organism>
<dbReference type="RefSeq" id="WP_345730085.1">
    <property type="nucleotide sequence ID" value="NZ_BAAAYN010000028.1"/>
</dbReference>